<dbReference type="AlphaFoldDB" id="A0A166W9S6"/>
<reference evidence="1 2" key="1">
    <citation type="submission" date="2013-07" db="EMBL/GenBank/DDBJ databases">
        <title>Comparative Genomic and Metabolomic Analysis of Twelve Strains of Pseudoalteromonas luteoviolacea.</title>
        <authorList>
            <person name="Vynne N.G."/>
            <person name="Mansson M."/>
            <person name="Gram L."/>
        </authorList>
    </citation>
    <scope>NUCLEOTIDE SEQUENCE [LARGE SCALE GENOMIC DNA]</scope>
    <source>
        <strain evidence="1 2">DSM 6061</strain>
    </source>
</reference>
<proteinExistence type="predicted"/>
<dbReference type="Proteomes" id="UP000076643">
    <property type="component" value="Unassembled WGS sequence"/>
</dbReference>
<organism evidence="1 2">
    <name type="scientific">Pseudoalteromonas luteoviolacea DSM 6061</name>
    <dbReference type="NCBI Taxonomy" id="1365250"/>
    <lineage>
        <taxon>Bacteria</taxon>
        <taxon>Pseudomonadati</taxon>
        <taxon>Pseudomonadota</taxon>
        <taxon>Gammaproteobacteria</taxon>
        <taxon>Alteromonadales</taxon>
        <taxon>Pseudoalteromonadaceae</taxon>
        <taxon>Pseudoalteromonas</taxon>
    </lineage>
</organism>
<accession>A0A166W9S6</accession>
<keyword evidence="2" id="KW-1185">Reference proteome</keyword>
<sequence>MCEAVRLAVLDFGEHPILAHNCNIQNIGFYIITRQESDVIVNVVMMKCIHCN</sequence>
<evidence type="ECO:0000313" key="1">
    <source>
        <dbReference type="EMBL" id="KZN36349.1"/>
    </source>
</evidence>
<evidence type="ECO:0000313" key="2">
    <source>
        <dbReference type="Proteomes" id="UP000076643"/>
    </source>
</evidence>
<protein>
    <submittedName>
        <fullName evidence="1">Uncharacterized protein</fullName>
    </submittedName>
</protein>
<comment type="caution">
    <text evidence="1">The sequence shown here is derived from an EMBL/GenBank/DDBJ whole genome shotgun (WGS) entry which is preliminary data.</text>
</comment>
<gene>
    <name evidence="1" type="ORF">N475_17435</name>
</gene>
<dbReference type="PATRIC" id="fig|1365250.3.peg.3091"/>
<name>A0A166W9S6_9GAMM</name>
<dbReference type="EMBL" id="AUYB01000108">
    <property type="protein sequence ID" value="KZN36349.1"/>
    <property type="molecule type" value="Genomic_DNA"/>
</dbReference>